<feature type="chain" id="PRO_5021739375" description="SusE outer membrane protein domain-containing protein" evidence="1">
    <location>
        <begin position="23"/>
        <end position="357"/>
    </location>
</feature>
<protein>
    <recommendedName>
        <fullName evidence="2">SusE outer membrane protein domain-containing protein</fullName>
    </recommendedName>
</protein>
<gene>
    <name evidence="3" type="ORF">CHA01nite_24590</name>
</gene>
<evidence type="ECO:0000259" key="2">
    <source>
        <dbReference type="Pfam" id="PF14292"/>
    </source>
</evidence>
<keyword evidence="4" id="KW-1185">Reference proteome</keyword>
<name>A0A511YNE3_9FLAO</name>
<dbReference type="InterPro" id="IPR025970">
    <property type="entry name" value="SusE"/>
</dbReference>
<dbReference type="PROSITE" id="PS51257">
    <property type="entry name" value="PROKAR_LIPOPROTEIN"/>
    <property type="match status" value="1"/>
</dbReference>
<dbReference type="GO" id="GO:2001070">
    <property type="term" value="F:starch binding"/>
    <property type="evidence" value="ECO:0007669"/>
    <property type="project" value="InterPro"/>
</dbReference>
<reference evidence="3 4" key="1">
    <citation type="submission" date="2019-07" db="EMBL/GenBank/DDBJ databases">
        <title>Whole genome shotgun sequence of Chryseobacterium hagamense NBRC 105253.</title>
        <authorList>
            <person name="Hosoyama A."/>
            <person name="Uohara A."/>
            <person name="Ohji S."/>
            <person name="Ichikawa N."/>
        </authorList>
    </citation>
    <scope>NUCLEOTIDE SEQUENCE [LARGE SCALE GENOMIC DNA]</scope>
    <source>
        <strain evidence="3 4">NBRC 105253</strain>
    </source>
</reference>
<keyword evidence="1" id="KW-0732">Signal</keyword>
<dbReference type="Proteomes" id="UP000321863">
    <property type="component" value="Unassembled WGS sequence"/>
</dbReference>
<dbReference type="OrthoDB" id="975117at2"/>
<dbReference type="AlphaFoldDB" id="A0A511YNE3"/>
<accession>A0A511YNE3</accession>
<evidence type="ECO:0000313" key="4">
    <source>
        <dbReference type="Proteomes" id="UP000321863"/>
    </source>
</evidence>
<dbReference type="EMBL" id="BJYJ01000013">
    <property type="protein sequence ID" value="GEN76719.1"/>
    <property type="molecule type" value="Genomic_DNA"/>
</dbReference>
<evidence type="ECO:0000256" key="1">
    <source>
        <dbReference type="SAM" id="SignalP"/>
    </source>
</evidence>
<dbReference type="Gene3D" id="2.60.40.3620">
    <property type="match status" value="2"/>
</dbReference>
<comment type="caution">
    <text evidence="3">The sequence shown here is derived from an EMBL/GenBank/DDBJ whole genome shotgun (WGS) entry which is preliminary data.</text>
</comment>
<dbReference type="CDD" id="cd12956">
    <property type="entry name" value="CBM_SusE-F_like"/>
    <property type="match status" value="1"/>
</dbReference>
<feature type="domain" description="SusE outer membrane protein" evidence="2">
    <location>
        <begin position="23"/>
        <end position="129"/>
    </location>
</feature>
<sequence length="357" mass="38935">MKNTLKIIWSSMLFMLMFSCTGEDDQVVMNEAVKGTLSADNSVLVLNNSTPAAEAVKFTYSPPVFDQAVAIPQYFIEIDLKGHNFSKSQQVSAPKSDKTLAITHKVLNDFLIASGAKAGEATDVEVRLKSSFSSNTNYYSNVVTMKVTPFVSLKNLYLVGNATEADWNNNNNNKALFRDPDNVNKFYFRGYFSAGAFKLLEKLGVWHPQWGLNGSLVAASNEDGSNEPGSFNITTAGYYTFQIDINAKTYSLTPSSASGAVYPTIGIIGSSTPDGWNSDQDMTASAANPHLWKISNVALTVGEAKFRANNDWGTNWGNTTPFSGIGQLGGGNIPINEAGNYDVYFNDLDGRYIFIKK</sequence>
<organism evidence="3 4">
    <name type="scientific">Chryseobacterium hagamense</name>
    <dbReference type="NCBI Taxonomy" id="395935"/>
    <lineage>
        <taxon>Bacteria</taxon>
        <taxon>Pseudomonadati</taxon>
        <taxon>Bacteroidota</taxon>
        <taxon>Flavobacteriia</taxon>
        <taxon>Flavobacteriales</taxon>
        <taxon>Weeksellaceae</taxon>
        <taxon>Chryseobacterium group</taxon>
        <taxon>Chryseobacterium</taxon>
    </lineage>
</organism>
<dbReference type="RefSeq" id="WP_146941780.1">
    <property type="nucleotide sequence ID" value="NZ_BJYJ01000013.1"/>
</dbReference>
<dbReference type="GO" id="GO:0019867">
    <property type="term" value="C:outer membrane"/>
    <property type="evidence" value="ECO:0007669"/>
    <property type="project" value="InterPro"/>
</dbReference>
<feature type="signal peptide" evidence="1">
    <location>
        <begin position="1"/>
        <end position="22"/>
    </location>
</feature>
<proteinExistence type="predicted"/>
<dbReference type="Pfam" id="PF14292">
    <property type="entry name" value="SusE"/>
    <property type="match status" value="1"/>
</dbReference>
<evidence type="ECO:0000313" key="3">
    <source>
        <dbReference type="EMBL" id="GEN76719.1"/>
    </source>
</evidence>